<evidence type="ECO:0000313" key="5">
    <source>
        <dbReference type="Proteomes" id="UP000681155"/>
    </source>
</evidence>
<reference evidence="4 5" key="1">
    <citation type="submission" date="2021-05" db="EMBL/GenBank/DDBJ databases">
        <title>Complete genome of the cytokinin-producing biocontrol strain Pseudomonas fluorescens G20-18.</title>
        <authorList>
            <person name="Nielsen T.K."/>
            <person name="Mekureyaw M.F."/>
            <person name="Hansen L.H."/>
            <person name="Nicolaisen M.H."/>
            <person name="Roitsch T.G."/>
            <person name="Hennessy R.C."/>
        </authorList>
    </citation>
    <scope>NUCLEOTIDE SEQUENCE [LARGE SCALE GENOMIC DNA]</scope>
    <source>
        <strain evidence="4 5">G20-18</strain>
    </source>
</reference>
<feature type="domain" description="Peptidoglycan recognition protein family" evidence="3">
    <location>
        <begin position="1"/>
        <end position="128"/>
    </location>
</feature>
<dbReference type="EMBL" id="CP075566">
    <property type="protein sequence ID" value="QVW21435.1"/>
    <property type="molecule type" value="Genomic_DNA"/>
</dbReference>
<protein>
    <submittedName>
        <fullName evidence="4">N-acetylmuramoyl-L-alanine amidase</fullName>
        <ecNumber evidence="4">3.5.1.28</ecNumber>
    </submittedName>
</protein>
<name>A0ABX8EQ51_9PSED</name>
<dbReference type="InterPro" id="IPR015510">
    <property type="entry name" value="PGRP"/>
</dbReference>
<sequence length="148" mass="16645">MAKVQFNKRTKTDLIVIHCAATKPTMDIGLREIRQWHVQQGWLDVGYHFIIRRDGQVEEGRPRDVVGSHVKGHNSESLGICLVGGIDASGFPEDNFTDAQWIALEGLVWEASTVWYPEARICGHRDLDSGKACPSFDVASWLKSRIKN</sequence>
<keyword evidence="5" id="KW-1185">Reference proteome</keyword>
<dbReference type="RefSeq" id="WP_214377297.1">
    <property type="nucleotide sequence ID" value="NZ_CP075566.1"/>
</dbReference>
<dbReference type="InterPro" id="IPR006619">
    <property type="entry name" value="PGRP_domain_met/bac"/>
</dbReference>
<dbReference type="SMART" id="SM00701">
    <property type="entry name" value="PGRP"/>
    <property type="match status" value="1"/>
</dbReference>
<dbReference type="Gene3D" id="3.40.80.10">
    <property type="entry name" value="Peptidoglycan recognition protein-like"/>
    <property type="match status" value="1"/>
</dbReference>
<accession>A0ABX8EQ51</accession>
<comment type="similarity">
    <text evidence="1">Belongs to the N-acetylmuramoyl-L-alanine amidase 2 family.</text>
</comment>
<organism evidence="4 5">
    <name type="scientific">Pseudomonas hormoni</name>
    <dbReference type="NCBI Taxonomy" id="3093767"/>
    <lineage>
        <taxon>Bacteria</taxon>
        <taxon>Pseudomonadati</taxon>
        <taxon>Pseudomonadota</taxon>
        <taxon>Gammaproteobacteria</taxon>
        <taxon>Pseudomonadales</taxon>
        <taxon>Pseudomonadaceae</taxon>
        <taxon>Pseudomonas</taxon>
    </lineage>
</organism>
<keyword evidence="4" id="KW-0378">Hydrolase</keyword>
<evidence type="ECO:0000259" key="3">
    <source>
        <dbReference type="SMART" id="SM00701"/>
    </source>
</evidence>
<dbReference type="PANTHER" id="PTHR11022">
    <property type="entry name" value="PEPTIDOGLYCAN RECOGNITION PROTEIN"/>
    <property type="match status" value="1"/>
</dbReference>
<feature type="domain" description="N-acetylmuramoyl-L-alanine amidase" evidence="2">
    <location>
        <begin position="1"/>
        <end position="135"/>
    </location>
</feature>
<dbReference type="PANTHER" id="PTHR11022:SF41">
    <property type="entry name" value="PEPTIDOGLYCAN-RECOGNITION PROTEIN LC-RELATED"/>
    <property type="match status" value="1"/>
</dbReference>
<gene>
    <name evidence="4" type="ORF">KJF94_16100</name>
</gene>
<dbReference type="EC" id="3.5.1.28" evidence="4"/>
<dbReference type="InterPro" id="IPR036505">
    <property type="entry name" value="Amidase/PGRP_sf"/>
</dbReference>
<dbReference type="SUPFAM" id="SSF55846">
    <property type="entry name" value="N-acetylmuramoyl-L-alanine amidase-like"/>
    <property type="match status" value="1"/>
</dbReference>
<evidence type="ECO:0000256" key="1">
    <source>
        <dbReference type="ARBA" id="ARBA00007553"/>
    </source>
</evidence>
<evidence type="ECO:0000259" key="2">
    <source>
        <dbReference type="SMART" id="SM00644"/>
    </source>
</evidence>
<evidence type="ECO:0000313" key="4">
    <source>
        <dbReference type="EMBL" id="QVW21435.1"/>
    </source>
</evidence>
<dbReference type="InterPro" id="IPR002502">
    <property type="entry name" value="Amidase_domain"/>
</dbReference>
<dbReference type="Pfam" id="PF01510">
    <property type="entry name" value="Amidase_2"/>
    <property type="match status" value="1"/>
</dbReference>
<dbReference type="Proteomes" id="UP000681155">
    <property type="component" value="Chromosome"/>
</dbReference>
<dbReference type="SMART" id="SM00644">
    <property type="entry name" value="Ami_2"/>
    <property type="match status" value="1"/>
</dbReference>
<dbReference type="GO" id="GO:0008745">
    <property type="term" value="F:N-acetylmuramoyl-L-alanine amidase activity"/>
    <property type="evidence" value="ECO:0007669"/>
    <property type="project" value="UniProtKB-EC"/>
</dbReference>
<proteinExistence type="inferred from homology"/>
<dbReference type="CDD" id="cd06583">
    <property type="entry name" value="PGRP"/>
    <property type="match status" value="1"/>
</dbReference>